<gene>
    <name evidence="1" type="ORF">MM415A01475_0021</name>
</gene>
<sequence length="70" mass="8020">MNLLKKTKKKFKTDVENEASFKENALINNCTTCKYGNNPIDVRCTKCLIAWGLPNYKPIKKKIGSKNEKN</sequence>
<name>A0A6M3K396_9ZZZZ</name>
<dbReference type="EMBL" id="MT142234">
    <property type="protein sequence ID" value="QJA76629.1"/>
    <property type="molecule type" value="Genomic_DNA"/>
</dbReference>
<dbReference type="AlphaFoldDB" id="A0A6M3K396"/>
<organism evidence="1">
    <name type="scientific">viral metagenome</name>
    <dbReference type="NCBI Taxonomy" id="1070528"/>
    <lineage>
        <taxon>unclassified sequences</taxon>
        <taxon>metagenomes</taxon>
        <taxon>organismal metagenomes</taxon>
    </lineage>
</organism>
<reference evidence="1" key="1">
    <citation type="submission" date="2020-03" db="EMBL/GenBank/DDBJ databases">
        <title>The deep terrestrial virosphere.</title>
        <authorList>
            <person name="Holmfeldt K."/>
            <person name="Nilsson E."/>
            <person name="Simone D."/>
            <person name="Lopez-Fernandez M."/>
            <person name="Wu X."/>
            <person name="de Brujin I."/>
            <person name="Lundin D."/>
            <person name="Andersson A."/>
            <person name="Bertilsson S."/>
            <person name="Dopson M."/>
        </authorList>
    </citation>
    <scope>NUCLEOTIDE SEQUENCE</scope>
    <source>
        <strain evidence="1">MM415A01475</strain>
    </source>
</reference>
<protein>
    <submittedName>
        <fullName evidence="1">Uncharacterized protein</fullName>
    </submittedName>
</protein>
<accession>A0A6M3K396</accession>
<proteinExistence type="predicted"/>
<evidence type="ECO:0000313" key="1">
    <source>
        <dbReference type="EMBL" id="QJA76629.1"/>
    </source>
</evidence>